<dbReference type="EC" id="6.2.1.3" evidence="9"/>
<name>A0A7W8HKD3_9BURK</name>
<proteinExistence type="predicted"/>
<sequence length="571" mass="61813">MTEPTLATAPPEPAAAGRPWLASYPEGLPAEIDADAYPSLGELFEEGFRAHAQRDFAVCMDRTMRFQELETLSNAFGAWLRQQGVAPGARVAVMLPNVLQFPVAIVGTLRAGCVAVPVNPLYTPRELAHQLTDSGAEVLVVLENFGHTAQQALAGTQVRHVVVAAMGDLHGFVKGALVNHVVRRVRKLVPPFSLPGSVRFNEALAQGRRHRFEPVARTGADLALLQYTGGTTGVSKGAMLTHRNLVAAMMQICASIEVAAGLKKVPSSGLTLVTAMPLYHIYGLGALCLPSIRMGNCLLLIPNPRDIPGFVAELRKRPFHAVPGLNTLFNGLMANEDFRRLDFSRLIFTQAGGMATQQSVADRWQALTGCVVQEGWGLSETAAIGTNNPANVASHTGGIGIPLPSIEMRVLDDEGRELPPDAPGELCIRGPNVMPGYYGRPDETARAFTADSFFRTGDIGTMDARGWFRIVDRKKDMILVSGFNVFPSEIETVVSSHPGVLECAAIGVPDEATGEAVKLFVVRRDPALSEQDLRALCRAQLTGYKQPRHIEFREDLPKSPVGKVLRRELRE</sequence>
<reference evidence="14 15" key="1">
    <citation type="submission" date="2020-08" db="EMBL/GenBank/DDBJ databases">
        <title>Genomic Encyclopedia of Type Strains, Phase IV (KMG-IV): sequencing the most valuable type-strain genomes for metagenomic binning, comparative biology and taxonomic classification.</title>
        <authorList>
            <person name="Goeker M."/>
        </authorList>
    </citation>
    <scope>NUCLEOTIDE SEQUENCE [LARGE SCALE GENOMIC DNA]</scope>
    <source>
        <strain evidence="14 15">DSM 29781</strain>
    </source>
</reference>
<keyword evidence="4 14" id="KW-0436">Ligase</keyword>
<dbReference type="Proteomes" id="UP000532440">
    <property type="component" value="Unassembled WGS sequence"/>
</dbReference>
<keyword evidence="6" id="KW-0067">ATP-binding</keyword>
<evidence type="ECO:0000256" key="10">
    <source>
        <dbReference type="ARBA" id="ARBA00039545"/>
    </source>
</evidence>
<keyword evidence="5" id="KW-0547">Nucleotide-binding</keyword>
<comment type="caution">
    <text evidence="14">The sequence shown here is derived from an EMBL/GenBank/DDBJ whole genome shotgun (WGS) entry which is preliminary data.</text>
</comment>
<gene>
    <name evidence="14" type="ORF">HNQ70_003573</name>
</gene>
<dbReference type="FunFam" id="3.30.300.30:FF:000006">
    <property type="entry name" value="Long-chain-fatty-acid--CoA ligase FadD"/>
    <property type="match status" value="1"/>
</dbReference>
<dbReference type="InterPro" id="IPR025110">
    <property type="entry name" value="AMP-bd_C"/>
</dbReference>
<evidence type="ECO:0000256" key="5">
    <source>
        <dbReference type="ARBA" id="ARBA00022741"/>
    </source>
</evidence>
<dbReference type="SUPFAM" id="SSF56801">
    <property type="entry name" value="Acetyl-CoA synthetase-like"/>
    <property type="match status" value="1"/>
</dbReference>
<dbReference type="Gene3D" id="3.40.50.12780">
    <property type="entry name" value="N-terminal domain of ligase-like"/>
    <property type="match status" value="1"/>
</dbReference>
<dbReference type="InterPro" id="IPR000873">
    <property type="entry name" value="AMP-dep_synth/lig_dom"/>
</dbReference>
<evidence type="ECO:0000256" key="6">
    <source>
        <dbReference type="ARBA" id="ARBA00022840"/>
    </source>
</evidence>
<evidence type="ECO:0000256" key="4">
    <source>
        <dbReference type="ARBA" id="ARBA00022598"/>
    </source>
</evidence>
<comment type="subcellular location">
    <subcellularLocation>
        <location evidence="2">Membrane</location>
        <topology evidence="2">Peripheral membrane protein</topology>
    </subcellularLocation>
</comment>
<evidence type="ECO:0000313" key="14">
    <source>
        <dbReference type="EMBL" id="MBB5273543.1"/>
    </source>
</evidence>
<evidence type="ECO:0000256" key="9">
    <source>
        <dbReference type="ARBA" id="ARBA00026121"/>
    </source>
</evidence>
<comment type="pathway">
    <text evidence="3">Lipid metabolism; fatty acid beta-oxidation.</text>
</comment>
<dbReference type="GO" id="GO:0004467">
    <property type="term" value="F:long-chain fatty acid-CoA ligase activity"/>
    <property type="evidence" value="ECO:0007669"/>
    <property type="project" value="UniProtKB-EC"/>
</dbReference>
<protein>
    <recommendedName>
        <fullName evidence="10">Long-chain-fatty-acid--CoA ligase</fullName>
        <ecNumber evidence="9">6.2.1.3</ecNumber>
    </recommendedName>
    <alternativeName>
        <fullName evidence="11">Long-chain acyl-CoA synthetase</fullName>
    </alternativeName>
</protein>
<dbReference type="AlphaFoldDB" id="A0A7W8HKD3"/>
<evidence type="ECO:0000256" key="8">
    <source>
        <dbReference type="ARBA" id="ARBA00023136"/>
    </source>
</evidence>
<feature type="domain" description="AMP-dependent synthetase/ligase" evidence="12">
    <location>
        <begin position="46"/>
        <end position="438"/>
    </location>
</feature>
<accession>A0A7W8HKD3</accession>
<dbReference type="RefSeq" id="WP_183970269.1">
    <property type="nucleotide sequence ID" value="NZ_BAABEW010000020.1"/>
</dbReference>
<dbReference type="InterPro" id="IPR050237">
    <property type="entry name" value="ATP-dep_AMP-bd_enzyme"/>
</dbReference>
<evidence type="ECO:0000256" key="3">
    <source>
        <dbReference type="ARBA" id="ARBA00005005"/>
    </source>
</evidence>
<dbReference type="PANTHER" id="PTHR43767">
    <property type="entry name" value="LONG-CHAIN-FATTY-ACID--COA LIGASE"/>
    <property type="match status" value="1"/>
</dbReference>
<dbReference type="GO" id="GO:0005524">
    <property type="term" value="F:ATP binding"/>
    <property type="evidence" value="ECO:0007669"/>
    <property type="project" value="UniProtKB-KW"/>
</dbReference>
<comment type="cofactor">
    <cofactor evidence="1">
        <name>Mg(2+)</name>
        <dbReference type="ChEBI" id="CHEBI:18420"/>
    </cofactor>
</comment>
<evidence type="ECO:0000256" key="1">
    <source>
        <dbReference type="ARBA" id="ARBA00001946"/>
    </source>
</evidence>
<evidence type="ECO:0000256" key="11">
    <source>
        <dbReference type="ARBA" id="ARBA00042773"/>
    </source>
</evidence>
<dbReference type="InterPro" id="IPR042099">
    <property type="entry name" value="ANL_N_sf"/>
</dbReference>
<keyword evidence="15" id="KW-1185">Reference proteome</keyword>
<dbReference type="CDD" id="cd05936">
    <property type="entry name" value="FC-FACS_FadD_like"/>
    <property type="match status" value="1"/>
</dbReference>
<evidence type="ECO:0000256" key="2">
    <source>
        <dbReference type="ARBA" id="ARBA00004170"/>
    </source>
</evidence>
<keyword evidence="8" id="KW-0472">Membrane</keyword>
<keyword evidence="7" id="KW-0460">Magnesium</keyword>
<dbReference type="PANTHER" id="PTHR43767:SF8">
    <property type="entry name" value="LONG-CHAIN-FATTY-ACID--COA LIGASE"/>
    <property type="match status" value="1"/>
</dbReference>
<dbReference type="InterPro" id="IPR045851">
    <property type="entry name" value="AMP-bd_C_sf"/>
</dbReference>
<dbReference type="Pfam" id="PF00501">
    <property type="entry name" value="AMP-binding"/>
    <property type="match status" value="1"/>
</dbReference>
<dbReference type="EMBL" id="JACHGB010000007">
    <property type="protein sequence ID" value="MBB5273543.1"/>
    <property type="molecule type" value="Genomic_DNA"/>
</dbReference>
<dbReference type="PROSITE" id="PS00455">
    <property type="entry name" value="AMP_BINDING"/>
    <property type="match status" value="1"/>
</dbReference>
<dbReference type="Gene3D" id="3.30.300.30">
    <property type="match status" value="1"/>
</dbReference>
<evidence type="ECO:0000259" key="13">
    <source>
        <dbReference type="Pfam" id="PF13193"/>
    </source>
</evidence>
<feature type="domain" description="AMP-binding enzyme C-terminal" evidence="13">
    <location>
        <begin position="489"/>
        <end position="563"/>
    </location>
</feature>
<organism evidence="14 15">
    <name type="scientific">Quisquiliibacterium transsilvanicum</name>
    <dbReference type="NCBI Taxonomy" id="1549638"/>
    <lineage>
        <taxon>Bacteria</taxon>
        <taxon>Pseudomonadati</taxon>
        <taxon>Pseudomonadota</taxon>
        <taxon>Betaproteobacteria</taxon>
        <taxon>Burkholderiales</taxon>
        <taxon>Burkholderiaceae</taxon>
        <taxon>Quisquiliibacterium</taxon>
    </lineage>
</organism>
<evidence type="ECO:0000256" key="7">
    <source>
        <dbReference type="ARBA" id="ARBA00022842"/>
    </source>
</evidence>
<evidence type="ECO:0000259" key="12">
    <source>
        <dbReference type="Pfam" id="PF00501"/>
    </source>
</evidence>
<dbReference type="Pfam" id="PF13193">
    <property type="entry name" value="AMP-binding_C"/>
    <property type="match status" value="1"/>
</dbReference>
<dbReference type="InterPro" id="IPR020845">
    <property type="entry name" value="AMP-binding_CS"/>
</dbReference>
<dbReference type="GO" id="GO:0016020">
    <property type="term" value="C:membrane"/>
    <property type="evidence" value="ECO:0007669"/>
    <property type="project" value="UniProtKB-SubCell"/>
</dbReference>
<evidence type="ECO:0000313" key="15">
    <source>
        <dbReference type="Proteomes" id="UP000532440"/>
    </source>
</evidence>